<accession>A0A1B2DLN3</accession>
<evidence type="ECO:0000313" key="7">
    <source>
        <dbReference type="EMBL" id="ANY68609.1"/>
    </source>
</evidence>
<evidence type="ECO:0000256" key="2">
    <source>
        <dbReference type="ARBA" id="ARBA00022729"/>
    </source>
</evidence>
<keyword evidence="1" id="KW-1003">Cell membrane</keyword>
<keyword evidence="2 6" id="KW-0732">Signal</keyword>
<dbReference type="Gene3D" id="3.40.190.10">
    <property type="entry name" value="Periplasmic binding protein-like II"/>
    <property type="match status" value="2"/>
</dbReference>
<dbReference type="Pfam" id="PF01547">
    <property type="entry name" value="SBP_bac_1"/>
    <property type="match status" value="1"/>
</dbReference>
<dbReference type="InterPro" id="IPR006059">
    <property type="entry name" value="SBP"/>
</dbReference>
<dbReference type="PROSITE" id="PS51257">
    <property type="entry name" value="PROKAR_LIPOPROTEIN"/>
    <property type="match status" value="1"/>
</dbReference>
<name>A0A1B2DLN3_9BACL</name>
<feature type="signal peptide" evidence="6">
    <location>
        <begin position="1"/>
        <end position="31"/>
    </location>
</feature>
<protein>
    <submittedName>
        <fullName evidence="7">ABC transporter substrate-binding protein</fullName>
    </submittedName>
</protein>
<organism evidence="7">
    <name type="scientific">Paenibacillus sp. BIHB 4019</name>
    <dbReference type="NCBI Taxonomy" id="1870819"/>
    <lineage>
        <taxon>Bacteria</taxon>
        <taxon>Bacillati</taxon>
        <taxon>Bacillota</taxon>
        <taxon>Bacilli</taxon>
        <taxon>Bacillales</taxon>
        <taxon>Paenibacillaceae</taxon>
        <taxon>Paenibacillus</taxon>
    </lineage>
</organism>
<evidence type="ECO:0000256" key="3">
    <source>
        <dbReference type="ARBA" id="ARBA00023136"/>
    </source>
</evidence>
<dbReference type="PANTHER" id="PTHR43649:SF33">
    <property type="entry name" value="POLYGALACTURONAN_RHAMNOGALACTURONAN-BINDING PROTEIN YTCQ"/>
    <property type="match status" value="1"/>
</dbReference>
<evidence type="ECO:0000256" key="5">
    <source>
        <dbReference type="ARBA" id="ARBA00023288"/>
    </source>
</evidence>
<keyword evidence="3" id="KW-0472">Membrane</keyword>
<dbReference type="SUPFAM" id="SSF53850">
    <property type="entry name" value="Periplasmic binding protein-like II"/>
    <property type="match status" value="1"/>
</dbReference>
<keyword evidence="4" id="KW-0564">Palmitate</keyword>
<dbReference type="EMBL" id="CP016808">
    <property type="protein sequence ID" value="ANY68609.1"/>
    <property type="molecule type" value="Genomic_DNA"/>
</dbReference>
<dbReference type="RefSeq" id="WP_056029297.1">
    <property type="nucleotide sequence ID" value="NZ_CP016808.1"/>
</dbReference>
<dbReference type="PANTHER" id="PTHR43649">
    <property type="entry name" value="ARABINOSE-BINDING PROTEIN-RELATED"/>
    <property type="match status" value="1"/>
</dbReference>
<dbReference type="InterPro" id="IPR050490">
    <property type="entry name" value="Bact_solute-bd_prot1"/>
</dbReference>
<evidence type="ECO:0000256" key="4">
    <source>
        <dbReference type="ARBA" id="ARBA00023139"/>
    </source>
</evidence>
<feature type="chain" id="PRO_5008535246" evidence="6">
    <location>
        <begin position="32"/>
        <end position="537"/>
    </location>
</feature>
<sequence length="537" mass="59755">MAQQLKGAKKALSVIILATAVAGCSNSGAPAATDGNAAPAASAAAETGPAYNGSGPITDQPNQELTFLGTNAWTTNVDLASAEIVKQIEKNANVKVNWELLPPQNYPDAVGPRLAAGMDLPDIVYLPDTDQTMKYLNSGLFIPLDELYEKYGVNLKKLYEKSPDIKASLTTPDGKMYYIPQQTLTKNYMPEFMVNERWLKKLGLQEPTTLDEFTEMLKKFKTDDPNGNGKQDEIPMSMDPKFIPMAFGPVFGMDLSSNFYADDSGKVHYGYYEPVYKEYLAYLNGLYNDGLLGVDFASTTADQVTSRFSQNITGATFNFSWYTSMVYSPLFADYNPEEPLIQGILPLKGPHGDQFYVGRTPVSRIFGISKNAKNPELAFKFLDYAIGEEAQTYYTWGIEGVTYEEKDGKKQFTEKGKDNDFIQKYGIGPVNLPSAQSTDSADAIVAPWHEKRDKELEQYIRPPFPNVYALPEEASVENMSMPDIQTYVDEMNLKFITGKESLDQFDAYIANLKNMNIEQIIAGRQAQYDRYLAASKS</sequence>
<gene>
    <name evidence="7" type="ORF">BBD42_20620</name>
</gene>
<dbReference type="AlphaFoldDB" id="A0A1B2DLN3"/>
<evidence type="ECO:0000256" key="6">
    <source>
        <dbReference type="SAM" id="SignalP"/>
    </source>
</evidence>
<reference evidence="7" key="1">
    <citation type="submission" date="2016-08" db="EMBL/GenBank/DDBJ databases">
        <title>Complete Genome Seqeunce of Paenibacillus sp. BIHB 4019 from tea rhizoplane.</title>
        <authorList>
            <person name="Thakur R."/>
            <person name="Swarnkar M.K."/>
            <person name="Gulati A."/>
        </authorList>
    </citation>
    <scope>NUCLEOTIDE SEQUENCE [LARGE SCALE GENOMIC DNA]</scope>
    <source>
        <strain evidence="7">BIHB4019</strain>
    </source>
</reference>
<keyword evidence="5" id="KW-0449">Lipoprotein</keyword>
<evidence type="ECO:0000256" key="1">
    <source>
        <dbReference type="ARBA" id="ARBA00022475"/>
    </source>
</evidence>
<proteinExistence type="predicted"/>